<dbReference type="Proteomes" id="UP000051096">
    <property type="component" value="Unassembled WGS sequence"/>
</dbReference>
<organism evidence="2 3">
    <name type="scientific">candidate division WOR_3 bacterium SM23_60</name>
    <dbReference type="NCBI Taxonomy" id="1703780"/>
    <lineage>
        <taxon>Bacteria</taxon>
        <taxon>Bacteria division WOR-3</taxon>
    </lineage>
</organism>
<accession>A0A0S8GJS2</accession>
<evidence type="ECO:0000313" key="2">
    <source>
        <dbReference type="EMBL" id="KPK73240.1"/>
    </source>
</evidence>
<name>A0A0S8GJS2_UNCW3</name>
<dbReference type="Gene3D" id="2.60.40.4070">
    <property type="match status" value="1"/>
</dbReference>
<evidence type="ECO:0000313" key="3">
    <source>
        <dbReference type="Proteomes" id="UP000051096"/>
    </source>
</evidence>
<dbReference type="EMBL" id="LJUO01000013">
    <property type="protein sequence ID" value="KPK73240.1"/>
    <property type="molecule type" value="Genomic_DNA"/>
</dbReference>
<reference evidence="2 3" key="1">
    <citation type="journal article" date="2015" name="Microbiome">
        <title>Genomic resolution of linkages in carbon, nitrogen, and sulfur cycling among widespread estuary sediment bacteria.</title>
        <authorList>
            <person name="Baker B.J."/>
            <person name="Lazar C.S."/>
            <person name="Teske A.P."/>
            <person name="Dick G.J."/>
        </authorList>
    </citation>
    <scope>NUCLEOTIDE SEQUENCE [LARGE SCALE GENOMIC DNA]</scope>
    <source>
        <strain evidence="2">SM23_60</strain>
    </source>
</reference>
<proteinExistence type="predicted"/>
<protein>
    <recommendedName>
        <fullName evidence="1">FlgD/Vpr Ig-like domain-containing protein</fullName>
    </recommendedName>
</protein>
<comment type="caution">
    <text evidence="2">The sequence shown here is derived from an EMBL/GenBank/DDBJ whole genome shotgun (WGS) entry which is preliminary data.</text>
</comment>
<dbReference type="AlphaFoldDB" id="A0A0S8GJS2"/>
<feature type="domain" description="FlgD/Vpr Ig-like" evidence="1">
    <location>
        <begin position="389"/>
        <end position="448"/>
    </location>
</feature>
<dbReference type="Gene3D" id="2.120.10.70">
    <property type="entry name" value="Fucose-specific lectin"/>
    <property type="match status" value="2"/>
</dbReference>
<dbReference type="Pfam" id="PF13860">
    <property type="entry name" value="FlgD_ig"/>
    <property type="match status" value="1"/>
</dbReference>
<dbReference type="InterPro" id="IPR025965">
    <property type="entry name" value="FlgD/Vpr_Ig-like"/>
</dbReference>
<evidence type="ECO:0000259" key="1">
    <source>
        <dbReference type="Pfam" id="PF13860"/>
    </source>
</evidence>
<dbReference type="SUPFAM" id="SSF89372">
    <property type="entry name" value="Fucose-specific lectin"/>
    <property type="match status" value="1"/>
</dbReference>
<sequence>MKISLLLITKEVDMRNKLLILIAIFIPALSFGDWEIEVPYSDSSGKSACIGVDSNNNPHILYFVDDDHFYHIYKSGSVWYGPYPIEVVNYFTYCRMVDLAMVRDTAHALISMEYTATGDYLLWAKHLGGGVWSTQQIPNTLVSSNSGGYINVAITPGIDSSLFHIIYVYYNYGSPILYYRNVSAGWQNDIAIDANDDPHICFVYSDEGVKYRKKSGDVWESVELVSNTTDPTFTSIAVDGSNYPHVAYDKDDFGAVCYRFKDLGGWQPEENIGTGGGWNTYGSSIVIAAGEKFVAYYGSGDLKFAMRTTTDWISEDVDTVGDVGTYASLVIDGEGYAHIAYRDATNDRLKYARSIEPVVGIKEVEQISNINARVSLLQVHPNPFRKLTTISFGIEHSAKSIELKIYDISGRLVRNLNCTMPHAPCTMQIIWDGTDEAHRPLPSGVYFLRSVVSRAGGTGEYIAQEKLLFLR</sequence>
<gene>
    <name evidence="2" type="ORF">AMJ87_02505</name>
</gene>